<reference evidence="3" key="1">
    <citation type="submission" date="2016-06" db="UniProtKB">
        <authorList>
            <consortium name="WormBaseParasite"/>
        </authorList>
    </citation>
    <scope>IDENTIFICATION</scope>
</reference>
<protein>
    <submittedName>
        <fullName evidence="1 3">Uncharacterized protein</fullName>
    </submittedName>
</protein>
<dbReference type="EMBL" id="UZAM01007191">
    <property type="protein sequence ID" value="VDO97392.1"/>
    <property type="molecule type" value="Genomic_DNA"/>
</dbReference>
<sequence>MADEDRRNDDDDPYLPTVMNRGPSLKNFEPGYDLLKWAFLDESLALRVST</sequence>
<evidence type="ECO:0000313" key="1">
    <source>
        <dbReference type="EMBL" id="VDO97392.1"/>
    </source>
</evidence>
<gene>
    <name evidence="1" type="ORF">SBAD_LOCUS2364</name>
</gene>
<evidence type="ECO:0000313" key="2">
    <source>
        <dbReference type="Proteomes" id="UP000270296"/>
    </source>
</evidence>
<evidence type="ECO:0000313" key="3">
    <source>
        <dbReference type="WBParaSite" id="SBAD_0000247701-mRNA-1"/>
    </source>
</evidence>
<organism evidence="3">
    <name type="scientific">Soboliphyme baturini</name>
    <dbReference type="NCBI Taxonomy" id="241478"/>
    <lineage>
        <taxon>Eukaryota</taxon>
        <taxon>Metazoa</taxon>
        <taxon>Ecdysozoa</taxon>
        <taxon>Nematoda</taxon>
        <taxon>Enoplea</taxon>
        <taxon>Dorylaimia</taxon>
        <taxon>Dioctophymatida</taxon>
        <taxon>Dioctophymatoidea</taxon>
        <taxon>Soboliphymatidae</taxon>
        <taxon>Soboliphyme</taxon>
    </lineage>
</organism>
<proteinExistence type="predicted"/>
<reference evidence="1 2" key="2">
    <citation type="submission" date="2018-11" db="EMBL/GenBank/DDBJ databases">
        <authorList>
            <consortium name="Pathogen Informatics"/>
        </authorList>
    </citation>
    <scope>NUCLEOTIDE SEQUENCE [LARGE SCALE GENOMIC DNA]</scope>
</reference>
<dbReference type="WBParaSite" id="SBAD_0000247701-mRNA-1">
    <property type="protein sequence ID" value="SBAD_0000247701-mRNA-1"/>
    <property type="gene ID" value="SBAD_0000247701"/>
</dbReference>
<keyword evidence="2" id="KW-1185">Reference proteome</keyword>
<dbReference type="Proteomes" id="UP000270296">
    <property type="component" value="Unassembled WGS sequence"/>
</dbReference>
<accession>A0A183IFH0</accession>
<name>A0A183IFH0_9BILA</name>
<dbReference type="AlphaFoldDB" id="A0A183IFH0"/>